<proteinExistence type="predicted"/>
<comment type="caution">
    <text evidence="2">The sequence shown here is derived from an EMBL/GenBank/DDBJ whole genome shotgun (WGS) entry which is preliminary data.</text>
</comment>
<protein>
    <submittedName>
        <fullName evidence="2">Uncharacterized protein</fullName>
    </submittedName>
</protein>
<evidence type="ECO:0000313" key="3">
    <source>
        <dbReference type="Proteomes" id="UP001066276"/>
    </source>
</evidence>
<feature type="region of interest" description="Disordered" evidence="1">
    <location>
        <begin position="20"/>
        <end position="100"/>
    </location>
</feature>
<evidence type="ECO:0000256" key="1">
    <source>
        <dbReference type="SAM" id="MobiDB-lite"/>
    </source>
</evidence>
<name>A0AAV7SR96_PLEWA</name>
<organism evidence="2 3">
    <name type="scientific">Pleurodeles waltl</name>
    <name type="common">Iberian ribbed newt</name>
    <dbReference type="NCBI Taxonomy" id="8319"/>
    <lineage>
        <taxon>Eukaryota</taxon>
        <taxon>Metazoa</taxon>
        <taxon>Chordata</taxon>
        <taxon>Craniata</taxon>
        <taxon>Vertebrata</taxon>
        <taxon>Euteleostomi</taxon>
        <taxon>Amphibia</taxon>
        <taxon>Batrachia</taxon>
        <taxon>Caudata</taxon>
        <taxon>Salamandroidea</taxon>
        <taxon>Salamandridae</taxon>
        <taxon>Pleurodelinae</taxon>
        <taxon>Pleurodeles</taxon>
    </lineage>
</organism>
<keyword evidence="3" id="KW-1185">Reference proteome</keyword>
<evidence type="ECO:0000313" key="2">
    <source>
        <dbReference type="EMBL" id="KAJ1166636.1"/>
    </source>
</evidence>
<feature type="compositionally biased region" description="Basic and acidic residues" evidence="1">
    <location>
        <begin position="32"/>
        <end position="48"/>
    </location>
</feature>
<sequence length="100" mass="10867">MRRNAEYQLLACHKHKLQRPTRSTGCCAASRPGKDGRPADTCRTDPPGRHVRRIRSGAWRRQGPPQAHRQVGAARLHESATKAGPGDFEGSAGASSMGRI</sequence>
<reference evidence="2" key="1">
    <citation type="journal article" date="2022" name="bioRxiv">
        <title>Sequencing and chromosome-scale assembly of the giantPleurodeles waltlgenome.</title>
        <authorList>
            <person name="Brown T."/>
            <person name="Elewa A."/>
            <person name="Iarovenko S."/>
            <person name="Subramanian E."/>
            <person name="Araus A.J."/>
            <person name="Petzold A."/>
            <person name="Susuki M."/>
            <person name="Suzuki K.-i.T."/>
            <person name="Hayashi T."/>
            <person name="Toyoda A."/>
            <person name="Oliveira C."/>
            <person name="Osipova E."/>
            <person name="Leigh N.D."/>
            <person name="Simon A."/>
            <person name="Yun M.H."/>
        </authorList>
    </citation>
    <scope>NUCLEOTIDE SEQUENCE</scope>
    <source>
        <strain evidence="2">20211129_DDA</strain>
        <tissue evidence="2">Liver</tissue>
    </source>
</reference>
<accession>A0AAV7SR96</accession>
<dbReference type="EMBL" id="JANPWB010000008">
    <property type="protein sequence ID" value="KAJ1166636.1"/>
    <property type="molecule type" value="Genomic_DNA"/>
</dbReference>
<dbReference type="Proteomes" id="UP001066276">
    <property type="component" value="Chromosome 4_2"/>
</dbReference>
<gene>
    <name evidence="2" type="ORF">NDU88_007035</name>
</gene>
<dbReference type="AlphaFoldDB" id="A0AAV7SR96"/>